<accession>A0ABR3WIE9</accession>
<keyword evidence="1" id="KW-0812">Transmembrane</keyword>
<reference evidence="2 3" key="1">
    <citation type="journal article" date="2024" name="Commun. Biol.">
        <title>Comparative genomic analysis of thermophilic fungi reveals convergent evolutionary adaptations and gene losses.</title>
        <authorList>
            <person name="Steindorff A.S."/>
            <person name="Aguilar-Pontes M.V."/>
            <person name="Robinson A.J."/>
            <person name="Andreopoulos B."/>
            <person name="LaButti K."/>
            <person name="Kuo A."/>
            <person name="Mondo S."/>
            <person name="Riley R."/>
            <person name="Otillar R."/>
            <person name="Haridas S."/>
            <person name="Lipzen A."/>
            <person name="Grimwood J."/>
            <person name="Schmutz J."/>
            <person name="Clum A."/>
            <person name="Reid I.D."/>
            <person name="Moisan M.C."/>
            <person name="Butler G."/>
            <person name="Nguyen T.T.M."/>
            <person name="Dewar K."/>
            <person name="Conant G."/>
            <person name="Drula E."/>
            <person name="Henrissat B."/>
            <person name="Hansel C."/>
            <person name="Singer S."/>
            <person name="Hutchinson M.I."/>
            <person name="de Vries R.P."/>
            <person name="Natvig D.O."/>
            <person name="Powell A.J."/>
            <person name="Tsang A."/>
            <person name="Grigoriev I.V."/>
        </authorList>
    </citation>
    <scope>NUCLEOTIDE SEQUENCE [LARGE SCALE GENOMIC DNA]</scope>
    <source>
        <strain evidence="2 3">ATCC 24622</strain>
    </source>
</reference>
<organism evidence="2 3">
    <name type="scientific">Phialemonium thermophilum</name>
    <dbReference type="NCBI Taxonomy" id="223376"/>
    <lineage>
        <taxon>Eukaryota</taxon>
        <taxon>Fungi</taxon>
        <taxon>Dikarya</taxon>
        <taxon>Ascomycota</taxon>
        <taxon>Pezizomycotina</taxon>
        <taxon>Sordariomycetes</taxon>
        <taxon>Sordariomycetidae</taxon>
        <taxon>Cephalothecales</taxon>
        <taxon>Cephalothecaceae</taxon>
        <taxon>Phialemonium</taxon>
    </lineage>
</organism>
<name>A0ABR3WIE9_9PEZI</name>
<evidence type="ECO:0000313" key="2">
    <source>
        <dbReference type="EMBL" id="KAL1862599.1"/>
    </source>
</evidence>
<protein>
    <submittedName>
        <fullName evidence="2">Uncharacterized protein</fullName>
    </submittedName>
</protein>
<evidence type="ECO:0000313" key="3">
    <source>
        <dbReference type="Proteomes" id="UP001586593"/>
    </source>
</evidence>
<dbReference type="EMBL" id="JAZHXJ010000391">
    <property type="protein sequence ID" value="KAL1862599.1"/>
    <property type="molecule type" value="Genomic_DNA"/>
</dbReference>
<dbReference type="Proteomes" id="UP001586593">
    <property type="component" value="Unassembled WGS sequence"/>
</dbReference>
<proteinExistence type="predicted"/>
<feature type="transmembrane region" description="Helical" evidence="1">
    <location>
        <begin position="65"/>
        <end position="84"/>
    </location>
</feature>
<sequence length="150" mass="16127">MPIGKQKWQVSRAGKISHIPRAAWHPPCVAPPPSVLSVVSASYPETNNSLCSPDLMFLARKALPLGYWATFSVLCCIVAAPFRWPGGSFDRGSLGTGLALTSIEARKTKKQFPAGTNSSWRSQVRHAVPIPAALADGMTRGRRECTSIPA</sequence>
<gene>
    <name evidence="2" type="ORF">VTK73DRAFT_6735</name>
</gene>
<evidence type="ECO:0000256" key="1">
    <source>
        <dbReference type="SAM" id="Phobius"/>
    </source>
</evidence>
<keyword evidence="1" id="KW-1133">Transmembrane helix</keyword>
<keyword evidence="3" id="KW-1185">Reference proteome</keyword>
<keyword evidence="1" id="KW-0472">Membrane</keyword>
<comment type="caution">
    <text evidence="2">The sequence shown here is derived from an EMBL/GenBank/DDBJ whole genome shotgun (WGS) entry which is preliminary data.</text>
</comment>